<feature type="compositionally biased region" description="Basic and acidic residues" evidence="1">
    <location>
        <begin position="43"/>
        <end position="52"/>
    </location>
</feature>
<comment type="caution">
    <text evidence="2">The sequence shown here is derived from an EMBL/GenBank/DDBJ whole genome shotgun (WGS) entry which is preliminary data.</text>
</comment>
<protein>
    <submittedName>
        <fullName evidence="2">Uncharacterized protein</fullName>
    </submittedName>
</protein>
<name>A0A7C9P4N1_9PROT</name>
<evidence type="ECO:0000256" key="1">
    <source>
        <dbReference type="SAM" id="MobiDB-lite"/>
    </source>
</evidence>
<feature type="compositionally biased region" description="Basic and acidic residues" evidence="1">
    <location>
        <begin position="73"/>
        <end position="83"/>
    </location>
</feature>
<feature type="region of interest" description="Disordered" evidence="1">
    <location>
        <begin position="15"/>
        <end position="83"/>
    </location>
</feature>
<sequence length="83" mass="8780">MSQLTGVRRVSVEARVNTGSGLSLAGGVGAGTSVRPGRVRNRTKTESNEKAKQPASESGKKSPPSRKAPARGRYVDEYARPAR</sequence>
<dbReference type="AlphaFoldDB" id="A0A7C9P4N1"/>
<evidence type="ECO:0000313" key="3">
    <source>
        <dbReference type="Proteomes" id="UP000483432"/>
    </source>
</evidence>
<gene>
    <name evidence="2" type="ORF">GZ085_05825</name>
</gene>
<proteinExistence type="predicted"/>
<dbReference type="EMBL" id="JAAFGW010000065">
    <property type="protein sequence ID" value="NDP47903.1"/>
    <property type="molecule type" value="Genomic_DNA"/>
</dbReference>
<organism evidence="2 3">
    <name type="scientific">Sulfuriferula multivorans</name>
    <dbReference type="NCBI Taxonomy" id="1559896"/>
    <lineage>
        <taxon>Bacteria</taxon>
        <taxon>Pseudomonadati</taxon>
        <taxon>Pseudomonadota</taxon>
        <taxon>Betaproteobacteria</taxon>
        <taxon>Nitrosomonadales</taxon>
        <taxon>Sulfuricellaceae</taxon>
        <taxon>Sulfuriferula</taxon>
    </lineage>
</organism>
<reference evidence="2 3" key="1">
    <citation type="submission" date="2019-09" db="EMBL/GenBank/DDBJ databases">
        <title>H2 Metabolism Revealed by Metagenomic Analysis in Subglacial Sediment of East Antarctica.</title>
        <authorList>
            <person name="Yang Z."/>
            <person name="Zhang Y."/>
            <person name="Lv Y."/>
            <person name="Yan W."/>
            <person name="Xiao X."/>
            <person name="Sun B."/>
            <person name="Ma H."/>
        </authorList>
    </citation>
    <scope>NUCLEOTIDE SEQUENCE [LARGE SCALE GENOMIC DNA]</scope>
    <source>
        <strain evidence="2">Bin2_2</strain>
    </source>
</reference>
<evidence type="ECO:0000313" key="2">
    <source>
        <dbReference type="EMBL" id="NDP47903.1"/>
    </source>
</evidence>
<accession>A0A7C9P4N1</accession>
<dbReference type="Proteomes" id="UP000483432">
    <property type="component" value="Unassembled WGS sequence"/>
</dbReference>